<keyword evidence="4 9" id="KW-0997">Cell inner membrane</keyword>
<evidence type="ECO:0000256" key="6">
    <source>
        <dbReference type="ARBA" id="ARBA00022989"/>
    </source>
</evidence>
<comment type="caution">
    <text evidence="11">The sequence shown here is derived from an EMBL/GenBank/DDBJ whole genome shotgun (WGS) entry which is preliminary data.</text>
</comment>
<dbReference type="GO" id="GO:0015740">
    <property type="term" value="P:C4-dicarboxylate transport"/>
    <property type="evidence" value="ECO:0007669"/>
    <property type="project" value="TreeGrafter"/>
</dbReference>
<keyword evidence="5 9" id="KW-0812">Transmembrane</keyword>
<reference evidence="11" key="2">
    <citation type="journal article" date="2020" name="Microorganisms">
        <title>Osmotic Adaptation and Compatible Solute Biosynthesis of Phototrophic Bacteria as Revealed from Genome Analyses.</title>
        <authorList>
            <person name="Imhoff J.F."/>
            <person name="Rahn T."/>
            <person name="Kunzel S."/>
            <person name="Keller A."/>
            <person name="Neulinger S.C."/>
        </authorList>
    </citation>
    <scope>NUCLEOTIDE SEQUENCE</scope>
    <source>
        <strain evidence="11">DSM 9154</strain>
    </source>
</reference>
<protein>
    <recommendedName>
        <fullName evidence="9">TRAP transporter small permease protein</fullName>
    </recommendedName>
</protein>
<name>A0A934QM48_9PROT</name>
<proteinExistence type="inferred from homology"/>
<feature type="transmembrane region" description="Helical" evidence="9">
    <location>
        <begin position="12"/>
        <end position="34"/>
    </location>
</feature>
<dbReference type="EMBL" id="NRRE01000034">
    <property type="protein sequence ID" value="MBK1699137.1"/>
    <property type="molecule type" value="Genomic_DNA"/>
</dbReference>
<evidence type="ECO:0000256" key="2">
    <source>
        <dbReference type="ARBA" id="ARBA00022448"/>
    </source>
</evidence>
<dbReference type="GO" id="GO:0005886">
    <property type="term" value="C:plasma membrane"/>
    <property type="evidence" value="ECO:0007669"/>
    <property type="project" value="UniProtKB-SubCell"/>
</dbReference>
<feature type="domain" description="Tripartite ATP-independent periplasmic transporters DctQ component" evidence="10">
    <location>
        <begin position="25"/>
        <end position="152"/>
    </location>
</feature>
<dbReference type="Proteomes" id="UP000778970">
    <property type="component" value="Unassembled WGS sequence"/>
</dbReference>
<keyword evidence="6 9" id="KW-1133">Transmembrane helix</keyword>
<reference evidence="11" key="1">
    <citation type="submission" date="2017-08" db="EMBL/GenBank/DDBJ databases">
        <authorList>
            <person name="Imhoff J.F."/>
            <person name="Rahn T."/>
            <person name="Kuenzel S."/>
            <person name="Neulinger S.C."/>
        </authorList>
    </citation>
    <scope>NUCLEOTIDE SEQUENCE</scope>
    <source>
        <strain evidence="11">DSM 9154</strain>
    </source>
</reference>
<evidence type="ECO:0000313" key="11">
    <source>
        <dbReference type="EMBL" id="MBK1699137.1"/>
    </source>
</evidence>
<evidence type="ECO:0000256" key="3">
    <source>
        <dbReference type="ARBA" id="ARBA00022475"/>
    </source>
</evidence>
<comment type="subcellular location">
    <subcellularLocation>
        <location evidence="1 9">Cell inner membrane</location>
        <topology evidence="1 9">Multi-pass membrane protein</topology>
    </subcellularLocation>
</comment>
<comment type="similarity">
    <text evidence="8 9">Belongs to the TRAP transporter small permease family.</text>
</comment>
<evidence type="ECO:0000256" key="1">
    <source>
        <dbReference type="ARBA" id="ARBA00004429"/>
    </source>
</evidence>
<feature type="transmembrane region" description="Helical" evidence="9">
    <location>
        <begin position="54"/>
        <end position="77"/>
    </location>
</feature>
<evidence type="ECO:0000256" key="5">
    <source>
        <dbReference type="ARBA" id="ARBA00022692"/>
    </source>
</evidence>
<feature type="transmembrane region" description="Helical" evidence="9">
    <location>
        <begin position="89"/>
        <end position="109"/>
    </location>
</feature>
<organism evidence="11 12">
    <name type="scientific">Rhodovibrio salinarum</name>
    <dbReference type="NCBI Taxonomy" id="1087"/>
    <lineage>
        <taxon>Bacteria</taxon>
        <taxon>Pseudomonadati</taxon>
        <taxon>Pseudomonadota</taxon>
        <taxon>Alphaproteobacteria</taxon>
        <taxon>Rhodospirillales</taxon>
        <taxon>Rhodovibrionaceae</taxon>
        <taxon>Rhodovibrio</taxon>
    </lineage>
</organism>
<feature type="transmembrane region" description="Helical" evidence="9">
    <location>
        <begin position="129"/>
        <end position="147"/>
    </location>
</feature>
<evidence type="ECO:0000256" key="8">
    <source>
        <dbReference type="ARBA" id="ARBA00038436"/>
    </source>
</evidence>
<comment type="subunit">
    <text evidence="9">The complex comprises the extracytoplasmic solute receptor protein and the two transmembrane proteins.</text>
</comment>
<evidence type="ECO:0000256" key="7">
    <source>
        <dbReference type="ARBA" id="ARBA00023136"/>
    </source>
</evidence>
<dbReference type="AlphaFoldDB" id="A0A934QM48"/>
<keyword evidence="3" id="KW-1003">Cell membrane</keyword>
<evidence type="ECO:0000313" key="12">
    <source>
        <dbReference type="Proteomes" id="UP000778970"/>
    </source>
</evidence>
<accession>A0A934QM48</accession>
<evidence type="ECO:0000256" key="9">
    <source>
        <dbReference type="RuleBase" id="RU369079"/>
    </source>
</evidence>
<dbReference type="GO" id="GO:0022857">
    <property type="term" value="F:transmembrane transporter activity"/>
    <property type="evidence" value="ECO:0007669"/>
    <property type="project" value="UniProtKB-UniRule"/>
</dbReference>
<sequence length="167" mass="17994">MAFRKLHAAIIALCRLGVGLAFAALIVAVLVQVVGRSILNDSPPWTEELTRYSLLWLVAFGAGLSLRTGDLVNVDVVCEALPGRWPWRLRLFAALATAGLCAVLLIPTWRFVSIGVRQTSPVLTLRMDLVHGSILALLVILMIFALSRAIAMLSGKSDGHPAVDSEP</sequence>
<dbReference type="InterPro" id="IPR055348">
    <property type="entry name" value="DctQ"/>
</dbReference>
<comment type="function">
    <text evidence="9">Part of the tripartite ATP-independent periplasmic (TRAP) transport system.</text>
</comment>
<dbReference type="PANTHER" id="PTHR35011">
    <property type="entry name" value="2,3-DIKETO-L-GULONATE TRAP TRANSPORTER SMALL PERMEASE PROTEIN YIAM"/>
    <property type="match status" value="1"/>
</dbReference>
<keyword evidence="2 9" id="KW-0813">Transport</keyword>
<evidence type="ECO:0000256" key="4">
    <source>
        <dbReference type="ARBA" id="ARBA00022519"/>
    </source>
</evidence>
<keyword evidence="12" id="KW-1185">Reference proteome</keyword>
<dbReference type="InterPro" id="IPR007387">
    <property type="entry name" value="TRAP_DctQ"/>
</dbReference>
<keyword evidence="7 9" id="KW-0472">Membrane</keyword>
<gene>
    <name evidence="11" type="ORF">CKO21_17980</name>
</gene>
<dbReference type="PANTHER" id="PTHR35011:SF2">
    <property type="entry name" value="2,3-DIKETO-L-GULONATE TRAP TRANSPORTER SMALL PERMEASE PROTEIN YIAM"/>
    <property type="match status" value="1"/>
</dbReference>
<dbReference type="Pfam" id="PF04290">
    <property type="entry name" value="DctQ"/>
    <property type="match status" value="1"/>
</dbReference>
<evidence type="ECO:0000259" key="10">
    <source>
        <dbReference type="Pfam" id="PF04290"/>
    </source>
</evidence>